<dbReference type="Pfam" id="PF03886">
    <property type="entry name" value="ABC_trans_aux"/>
    <property type="match status" value="1"/>
</dbReference>
<dbReference type="InterPro" id="IPR005586">
    <property type="entry name" value="ABC_trans_aux"/>
</dbReference>
<protein>
    <recommendedName>
        <fullName evidence="1">ABC-type transport auxiliary lipoprotein component domain-containing protein</fullName>
    </recommendedName>
</protein>
<keyword evidence="3" id="KW-1185">Reference proteome</keyword>
<feature type="domain" description="ABC-type transport auxiliary lipoprotein component" evidence="1">
    <location>
        <begin position="26"/>
        <end position="178"/>
    </location>
</feature>
<evidence type="ECO:0000259" key="1">
    <source>
        <dbReference type="Pfam" id="PF03886"/>
    </source>
</evidence>
<name>A0ABN6MY79_9BACT</name>
<dbReference type="SUPFAM" id="SSF159594">
    <property type="entry name" value="XCC0632-like"/>
    <property type="match status" value="1"/>
</dbReference>
<dbReference type="RefSeq" id="WP_248353214.1">
    <property type="nucleotide sequence ID" value="NZ_AP025591.1"/>
</dbReference>
<organism evidence="2 3">
    <name type="scientific">Anaeromyxobacter oryzae</name>
    <dbReference type="NCBI Taxonomy" id="2918170"/>
    <lineage>
        <taxon>Bacteria</taxon>
        <taxon>Pseudomonadati</taxon>
        <taxon>Myxococcota</taxon>
        <taxon>Myxococcia</taxon>
        <taxon>Myxococcales</taxon>
        <taxon>Cystobacterineae</taxon>
        <taxon>Anaeromyxobacteraceae</taxon>
        <taxon>Anaeromyxobacter</taxon>
    </lineage>
</organism>
<proteinExistence type="predicted"/>
<dbReference type="Proteomes" id="UP001162891">
    <property type="component" value="Chromosome"/>
</dbReference>
<dbReference type="EMBL" id="AP025591">
    <property type="protein sequence ID" value="BDG04747.1"/>
    <property type="molecule type" value="Genomic_DNA"/>
</dbReference>
<reference evidence="3" key="1">
    <citation type="journal article" date="2022" name="Int. J. Syst. Evol. Microbiol.">
        <title>Anaeromyxobacter oryzae sp. nov., Anaeromyxobacter diazotrophicus sp. nov. and Anaeromyxobacter paludicola sp. nov., isolated from paddy soils.</title>
        <authorList>
            <person name="Itoh H."/>
            <person name="Xu Z."/>
            <person name="Mise K."/>
            <person name="Masuda Y."/>
            <person name="Ushijima N."/>
            <person name="Hayakawa C."/>
            <person name="Shiratori Y."/>
            <person name="Senoo K."/>
        </authorList>
    </citation>
    <scope>NUCLEOTIDE SEQUENCE [LARGE SCALE GENOMIC DNA]</scope>
    <source>
        <strain evidence="3">Red232</strain>
    </source>
</reference>
<evidence type="ECO:0000313" key="3">
    <source>
        <dbReference type="Proteomes" id="UP001162891"/>
    </source>
</evidence>
<sequence length="186" mass="20060">MGGLIACVSLGPSTPPTRYELQADFEGQPVAGPGPALVVAVPTAAAGFDGPRIVYVRRSHELEFFSRNEWVDAPARMLAPLLVRALERSGRFQSVSEAGTAAAAGLRLESEIVRLQHEFTVRPSRVRLTVRVQLSDVASRRVLGAREFETVEEALSDDPYGGVVAANRAVRRVLDDIVAYCVGSTE</sequence>
<evidence type="ECO:0000313" key="2">
    <source>
        <dbReference type="EMBL" id="BDG04747.1"/>
    </source>
</evidence>
<accession>A0ABN6MY79</accession>
<dbReference type="Gene3D" id="3.40.50.10610">
    <property type="entry name" value="ABC-type transport auxiliary lipoprotein component"/>
    <property type="match status" value="1"/>
</dbReference>
<gene>
    <name evidence="2" type="ORF">AMOR_37430</name>
</gene>